<dbReference type="PANTHER" id="PTHR12890:SF0">
    <property type="entry name" value="PROTEIN-L-HISTIDINE N-PROS-METHYLTRANSFERASE"/>
    <property type="match status" value="1"/>
</dbReference>
<dbReference type="KEGG" id="olu:OSTLU_34494"/>
<proteinExistence type="predicted"/>
<dbReference type="GeneID" id="5000640"/>
<sequence length="329" mass="35839">MSVERARADARSDRARARPRATADALEDLRVRCAHCDAVFAPRALEYGADARRFASETLRDAFDALERDEETNGFLLRGRERGDAAHRGLARACDELRKTMSLTEANATLGRGAMHVFSTKQARALLTSAGAVGEGEGRLRWFLDVGAGCGEVTETLAKNFEKTCATESSRGMAKRLRERGFDVVLESDTIEDVVGDVRRLGEDLDEDGFDVVAALNLCDRIDAPVTLMSQLKRALKPGTGVLILAIVVPFRPFVEGADGTRTKPSETVDAPSSGSWEAGVEALWENLIAPAGFELIRLARVPYISEGDHLFDAYVLDDAVFVLRAPAR</sequence>
<dbReference type="PANTHER" id="PTHR12890">
    <property type="entry name" value="DREV PROTEIN"/>
    <property type="match status" value="1"/>
</dbReference>
<dbReference type="CDD" id="cd02440">
    <property type="entry name" value="AdoMet_MTases"/>
    <property type="match status" value="1"/>
</dbReference>
<dbReference type="InterPro" id="IPR007884">
    <property type="entry name" value="METL9"/>
</dbReference>
<dbReference type="EMBL" id="CP000583">
    <property type="protein sequence ID" value="ABO95043.1"/>
    <property type="molecule type" value="Genomic_DNA"/>
</dbReference>
<dbReference type="OMA" id="PYMHYVE"/>
<accession>A4RUY8</accession>
<dbReference type="AlphaFoldDB" id="A4RUY8"/>
<dbReference type="Pfam" id="PF05219">
    <property type="entry name" value="DREV"/>
    <property type="match status" value="1"/>
</dbReference>
<dbReference type="RefSeq" id="XP_001416750.1">
    <property type="nucleotide sequence ID" value="XM_001416713.1"/>
</dbReference>
<dbReference type="HOGENOM" id="CLU_056100_0_0_1"/>
<evidence type="ECO:0000256" key="1">
    <source>
        <dbReference type="SAM" id="MobiDB-lite"/>
    </source>
</evidence>
<feature type="compositionally biased region" description="Basic and acidic residues" evidence="1">
    <location>
        <begin position="1"/>
        <end position="16"/>
    </location>
</feature>
<evidence type="ECO:0000313" key="3">
    <source>
        <dbReference type="Proteomes" id="UP000001568"/>
    </source>
</evidence>
<evidence type="ECO:0000313" key="2">
    <source>
        <dbReference type="EMBL" id="ABO95043.1"/>
    </source>
</evidence>
<dbReference type="eggNOG" id="KOG3987">
    <property type="taxonomic scope" value="Eukaryota"/>
</dbReference>
<dbReference type="OrthoDB" id="199041at2759"/>
<organism evidence="2 3">
    <name type="scientific">Ostreococcus lucimarinus (strain CCE9901)</name>
    <dbReference type="NCBI Taxonomy" id="436017"/>
    <lineage>
        <taxon>Eukaryota</taxon>
        <taxon>Viridiplantae</taxon>
        <taxon>Chlorophyta</taxon>
        <taxon>Mamiellophyceae</taxon>
        <taxon>Mamiellales</taxon>
        <taxon>Bathycoccaceae</taxon>
        <taxon>Ostreococcus</taxon>
    </lineage>
</organism>
<dbReference type="STRING" id="436017.A4RUY8"/>
<dbReference type="GO" id="GO:0106370">
    <property type="term" value="F:protein-L-histidine N-pros-methyltransferase activity"/>
    <property type="evidence" value="ECO:0007669"/>
    <property type="project" value="InterPro"/>
</dbReference>
<dbReference type="Proteomes" id="UP000001568">
    <property type="component" value="Chromosome 3"/>
</dbReference>
<dbReference type="Gramene" id="ABO95043">
    <property type="protein sequence ID" value="ABO95043"/>
    <property type="gene ID" value="OSTLU_34494"/>
</dbReference>
<protein>
    <submittedName>
        <fullName evidence="2">Uncharacterized protein</fullName>
    </submittedName>
</protein>
<name>A4RUY8_OSTLU</name>
<keyword evidence="3" id="KW-1185">Reference proteome</keyword>
<reference evidence="2 3" key="1">
    <citation type="journal article" date="2007" name="Proc. Natl. Acad. Sci. U.S.A.">
        <title>The tiny eukaryote Ostreococcus provides genomic insights into the paradox of plankton speciation.</title>
        <authorList>
            <person name="Palenik B."/>
            <person name="Grimwood J."/>
            <person name="Aerts A."/>
            <person name="Rouze P."/>
            <person name="Salamov A."/>
            <person name="Putnam N."/>
            <person name="Dupont C."/>
            <person name="Jorgensen R."/>
            <person name="Derelle E."/>
            <person name="Rombauts S."/>
            <person name="Zhou K."/>
            <person name="Otillar R."/>
            <person name="Merchant S.S."/>
            <person name="Podell S."/>
            <person name="Gaasterland T."/>
            <person name="Napoli C."/>
            <person name="Gendler K."/>
            <person name="Manuell A."/>
            <person name="Tai V."/>
            <person name="Vallon O."/>
            <person name="Piganeau G."/>
            <person name="Jancek S."/>
            <person name="Heijde M."/>
            <person name="Jabbari K."/>
            <person name="Bowler C."/>
            <person name="Lohr M."/>
            <person name="Robbens S."/>
            <person name="Werner G."/>
            <person name="Dubchak I."/>
            <person name="Pazour G.J."/>
            <person name="Ren Q."/>
            <person name="Paulsen I."/>
            <person name="Delwiche C."/>
            <person name="Schmutz J."/>
            <person name="Rokhsar D."/>
            <person name="Van de Peer Y."/>
            <person name="Moreau H."/>
            <person name="Grigoriev I.V."/>
        </authorList>
    </citation>
    <scope>NUCLEOTIDE SEQUENCE [LARGE SCALE GENOMIC DNA]</scope>
    <source>
        <strain evidence="2 3">CCE9901</strain>
    </source>
</reference>
<feature type="region of interest" description="Disordered" evidence="1">
    <location>
        <begin position="1"/>
        <end position="21"/>
    </location>
</feature>
<dbReference type="InterPro" id="IPR029063">
    <property type="entry name" value="SAM-dependent_MTases_sf"/>
</dbReference>
<dbReference type="Gene3D" id="3.40.50.150">
    <property type="entry name" value="Vaccinia Virus protein VP39"/>
    <property type="match status" value="1"/>
</dbReference>
<gene>
    <name evidence="2" type="ORF">OSTLU_34494</name>
</gene>
<dbReference type="SUPFAM" id="SSF53335">
    <property type="entry name" value="S-adenosyl-L-methionine-dependent methyltransferases"/>
    <property type="match status" value="1"/>
</dbReference>